<organism evidence="2 3">
    <name type="scientific">Thermohalobaculum xanthum</name>
    <dbReference type="NCBI Taxonomy" id="2753746"/>
    <lineage>
        <taxon>Bacteria</taxon>
        <taxon>Pseudomonadati</taxon>
        <taxon>Pseudomonadota</taxon>
        <taxon>Alphaproteobacteria</taxon>
        <taxon>Rhodobacterales</taxon>
        <taxon>Paracoccaceae</taxon>
        <taxon>Thermohalobaculum</taxon>
    </lineage>
</organism>
<evidence type="ECO:0000256" key="1">
    <source>
        <dbReference type="SAM" id="Phobius"/>
    </source>
</evidence>
<evidence type="ECO:0000313" key="3">
    <source>
        <dbReference type="Proteomes" id="UP000655420"/>
    </source>
</evidence>
<dbReference type="EMBL" id="JAEHHL010000015">
    <property type="protein sequence ID" value="MBK0401128.1"/>
    <property type="molecule type" value="Genomic_DNA"/>
</dbReference>
<accession>A0A8J7SGM0</accession>
<keyword evidence="3" id="KW-1185">Reference proteome</keyword>
<keyword evidence="1" id="KW-0472">Membrane</keyword>
<proteinExistence type="predicted"/>
<feature type="transmembrane region" description="Helical" evidence="1">
    <location>
        <begin position="82"/>
        <end position="105"/>
    </location>
</feature>
<gene>
    <name evidence="2" type="ORF">H0I76_18170</name>
</gene>
<name>A0A8J7SGM0_9RHOB</name>
<dbReference type="AlphaFoldDB" id="A0A8J7SGM0"/>
<keyword evidence="1" id="KW-0812">Transmembrane</keyword>
<evidence type="ECO:0000313" key="2">
    <source>
        <dbReference type="EMBL" id="MBK0401128.1"/>
    </source>
</evidence>
<comment type="caution">
    <text evidence="2">The sequence shown here is derived from an EMBL/GenBank/DDBJ whole genome shotgun (WGS) entry which is preliminary data.</text>
</comment>
<reference evidence="2" key="1">
    <citation type="submission" date="2020-12" db="EMBL/GenBank/DDBJ databases">
        <title>Bacterial taxonomy.</title>
        <authorList>
            <person name="Pan X."/>
        </authorList>
    </citation>
    <scope>NUCLEOTIDE SEQUENCE</scope>
    <source>
        <strain evidence="2">M0105</strain>
    </source>
</reference>
<sequence>MTDEKRSSNDITEAALEQALERLAAAENRAAPRPGDALVARVLADAAAETARASAALSRPAAMRTGRVRAGARGRAGARRGLGAWLGGGAGFAAAMAAGLAFGFVTGLANPESELVPGVLAAAGVDEEVIVVSDASASMFGAETPF</sequence>
<dbReference type="RefSeq" id="WP_200613294.1">
    <property type="nucleotide sequence ID" value="NZ_JAEHHL010000015.1"/>
</dbReference>
<protein>
    <submittedName>
        <fullName evidence="2">Uncharacterized protein</fullName>
    </submittedName>
</protein>
<keyword evidence="1" id="KW-1133">Transmembrane helix</keyword>
<dbReference type="Proteomes" id="UP000655420">
    <property type="component" value="Unassembled WGS sequence"/>
</dbReference>